<reference evidence="8 9" key="1">
    <citation type="submission" date="2024-02" db="EMBL/GenBank/DDBJ databases">
        <title>Discinaceae phylogenomics.</title>
        <authorList>
            <person name="Dirks A.C."/>
            <person name="James T.Y."/>
        </authorList>
    </citation>
    <scope>NUCLEOTIDE SEQUENCE [LARGE SCALE GENOMIC DNA]</scope>
    <source>
        <strain evidence="8 9">ACD0624</strain>
    </source>
</reference>
<evidence type="ECO:0000256" key="6">
    <source>
        <dbReference type="SAM" id="MobiDB-lite"/>
    </source>
</evidence>
<dbReference type="InterPro" id="IPR004254">
    <property type="entry name" value="AdipoR/HlyIII-related"/>
</dbReference>
<comment type="caution">
    <text evidence="8">The sequence shown here is derived from an EMBL/GenBank/DDBJ whole genome shotgun (WGS) entry which is preliminary data.</text>
</comment>
<name>A0ABR3GCV6_9PEZI</name>
<feature type="transmembrane region" description="Helical" evidence="7">
    <location>
        <begin position="185"/>
        <end position="205"/>
    </location>
</feature>
<feature type="transmembrane region" description="Helical" evidence="7">
    <location>
        <begin position="158"/>
        <end position="178"/>
    </location>
</feature>
<dbReference type="Pfam" id="PF03006">
    <property type="entry name" value="HlyIII"/>
    <property type="match status" value="1"/>
</dbReference>
<evidence type="ECO:0000313" key="9">
    <source>
        <dbReference type="Proteomes" id="UP001447188"/>
    </source>
</evidence>
<comment type="subcellular location">
    <subcellularLocation>
        <location evidence="1">Membrane</location>
        <topology evidence="1">Multi-pass membrane protein</topology>
    </subcellularLocation>
</comment>
<protein>
    <recommendedName>
        <fullName evidence="10">HlyIII-domain-containing protein</fullName>
    </recommendedName>
</protein>
<evidence type="ECO:0000256" key="3">
    <source>
        <dbReference type="ARBA" id="ARBA00022692"/>
    </source>
</evidence>
<keyword evidence="9" id="KW-1185">Reference proteome</keyword>
<dbReference type="EMBL" id="JBBBZM010000114">
    <property type="protein sequence ID" value="KAL0633769.1"/>
    <property type="molecule type" value="Genomic_DNA"/>
</dbReference>
<evidence type="ECO:0000313" key="8">
    <source>
        <dbReference type="EMBL" id="KAL0633769.1"/>
    </source>
</evidence>
<feature type="transmembrane region" description="Helical" evidence="7">
    <location>
        <begin position="249"/>
        <end position="268"/>
    </location>
</feature>
<evidence type="ECO:0000256" key="5">
    <source>
        <dbReference type="ARBA" id="ARBA00023136"/>
    </source>
</evidence>
<feature type="transmembrane region" description="Helical" evidence="7">
    <location>
        <begin position="119"/>
        <end position="138"/>
    </location>
</feature>
<evidence type="ECO:0000256" key="7">
    <source>
        <dbReference type="SAM" id="Phobius"/>
    </source>
</evidence>
<keyword evidence="5 7" id="KW-0472">Membrane</keyword>
<accession>A0ABR3GCV6</accession>
<comment type="similarity">
    <text evidence="2">Belongs to the ADIPOR family.</text>
</comment>
<evidence type="ECO:0000256" key="1">
    <source>
        <dbReference type="ARBA" id="ARBA00004141"/>
    </source>
</evidence>
<feature type="transmembrane region" description="Helical" evidence="7">
    <location>
        <begin position="217"/>
        <end position="237"/>
    </location>
</feature>
<evidence type="ECO:0000256" key="2">
    <source>
        <dbReference type="ARBA" id="ARBA00007018"/>
    </source>
</evidence>
<dbReference type="Proteomes" id="UP001447188">
    <property type="component" value="Unassembled WGS sequence"/>
</dbReference>
<feature type="transmembrane region" description="Helical" evidence="7">
    <location>
        <begin position="288"/>
        <end position="308"/>
    </location>
</feature>
<organism evidence="8 9">
    <name type="scientific">Discina gigas</name>
    <dbReference type="NCBI Taxonomy" id="1032678"/>
    <lineage>
        <taxon>Eukaryota</taxon>
        <taxon>Fungi</taxon>
        <taxon>Dikarya</taxon>
        <taxon>Ascomycota</taxon>
        <taxon>Pezizomycotina</taxon>
        <taxon>Pezizomycetes</taxon>
        <taxon>Pezizales</taxon>
        <taxon>Discinaceae</taxon>
        <taxon>Discina</taxon>
    </lineage>
</organism>
<keyword evidence="4 7" id="KW-1133">Transmembrane helix</keyword>
<gene>
    <name evidence="8" type="ORF">Q9L58_007308</name>
</gene>
<feature type="region of interest" description="Disordered" evidence="6">
    <location>
        <begin position="44"/>
        <end position="64"/>
    </location>
</feature>
<evidence type="ECO:0008006" key="10">
    <source>
        <dbReference type="Google" id="ProtNLM"/>
    </source>
</evidence>
<keyword evidence="3 7" id="KW-0812">Transmembrane</keyword>
<dbReference type="PANTHER" id="PTHR20855">
    <property type="entry name" value="ADIPOR/PROGESTIN RECEPTOR-RELATED"/>
    <property type="match status" value="1"/>
</dbReference>
<feature type="transmembrane region" description="Helical" evidence="7">
    <location>
        <begin position="86"/>
        <end position="107"/>
    </location>
</feature>
<dbReference type="PANTHER" id="PTHR20855:SF52">
    <property type="entry name" value="ADIPONECTIN RECEPTOR PROTEIN"/>
    <property type="match status" value="1"/>
</dbReference>
<proteinExistence type="inferred from homology"/>
<sequence>MSLRQKPQQSMGEKAIGAVQSAEKKAEKALTVLWNELQITTSSDLATGSPLPQQANIPTDPTRPASSSFRKSFASLHYLHNETVNIYSHLLGAISFALIGIYIHQVLPPRYASSTRADILAFGTFFVSAAICLGMSATYHTISNHSHAVAKFGNKLDYLGIVVLIMGSFIPSVYYGFWCHRKLTLTYWSMISILGVGCATVSTVSSFRTPTWRPFRAAMFVAMGGSAVVPVIHGLKLYGRAELNGRMGLGWMLLEGALYISGATIYAARIPEKWNPGRYDLYGSSHQIFHFLVVAAAGTHLVGLVRSFDYLHGVPEGRVCL</sequence>
<evidence type="ECO:0000256" key="4">
    <source>
        <dbReference type="ARBA" id="ARBA00022989"/>
    </source>
</evidence>